<dbReference type="PANTHER" id="PTHR47649:SF1">
    <property type="entry name" value="RIBONUCLEASE D"/>
    <property type="match status" value="1"/>
</dbReference>
<dbReference type="InterPro" id="IPR036397">
    <property type="entry name" value="RNaseH_sf"/>
</dbReference>
<dbReference type="GO" id="GO:0003676">
    <property type="term" value="F:nucleic acid binding"/>
    <property type="evidence" value="ECO:0007669"/>
    <property type="project" value="InterPro"/>
</dbReference>
<dbReference type="AlphaFoldDB" id="A0A0F6SGE5"/>
<accession>A0A0F6SGE5</accession>
<dbReference type="SUPFAM" id="SSF53098">
    <property type="entry name" value="Ribonuclease H-like"/>
    <property type="match status" value="1"/>
</dbReference>
<dbReference type="Gene3D" id="3.30.420.10">
    <property type="entry name" value="Ribonuclease H-like superfamily/Ribonuclease H"/>
    <property type="match status" value="1"/>
</dbReference>
<dbReference type="GO" id="GO:0006139">
    <property type="term" value="P:nucleobase-containing compound metabolic process"/>
    <property type="evidence" value="ECO:0007669"/>
    <property type="project" value="InterPro"/>
</dbReference>
<dbReference type="OrthoDB" id="144122at2"/>
<sequence length="374" mass="40987">MIDRPEELERLARALAAAPAIGLDTEGDGLYRYRTRLCTMQIAHPQGVALIDTLAIVDRRALAPILGAAGPEKVLHDCAFDARLLAREGLPLANVFDTAVAARFLGELSTGLSSLLGKHLGVSIGKDLQQADWGKRPLDDAERAYLEQDVRHLLPLASLLRERCADAEILEEVRVESAWAASANAEPEEEPGPAWLRVKGAGDLRTGAQRAVLREIAALRERIAQDEDVPPFRVLPNPVLIVIARKMPRDRAALDAIHALAKRPELAPAILEAVARGLDAREVPRDELDLLRPPAPPFEQRERRKRIETALTTWRKAEADARGVNVQVVLPGHCLRDLAGRAPSDERELLDVPGFGACRVERYGRVVIQIVKGA</sequence>
<dbReference type="InterPro" id="IPR002121">
    <property type="entry name" value="HRDC_dom"/>
</dbReference>
<dbReference type="InterPro" id="IPR010997">
    <property type="entry name" value="HRDC-like_sf"/>
</dbReference>
<dbReference type="PROSITE" id="PS50967">
    <property type="entry name" value="HRDC"/>
    <property type="match status" value="2"/>
</dbReference>
<dbReference type="InterPro" id="IPR002562">
    <property type="entry name" value="3'-5'_exonuclease_dom"/>
</dbReference>
<organism evidence="2 3">
    <name type="scientific">Sandaracinus amylolyticus</name>
    <dbReference type="NCBI Taxonomy" id="927083"/>
    <lineage>
        <taxon>Bacteria</taxon>
        <taxon>Pseudomonadati</taxon>
        <taxon>Myxococcota</taxon>
        <taxon>Polyangia</taxon>
        <taxon>Polyangiales</taxon>
        <taxon>Sandaracinaceae</taxon>
        <taxon>Sandaracinus</taxon>
    </lineage>
</organism>
<dbReference type="SMART" id="SM00474">
    <property type="entry name" value="35EXOc"/>
    <property type="match status" value="1"/>
</dbReference>
<dbReference type="CDD" id="cd06142">
    <property type="entry name" value="RNaseD_exo"/>
    <property type="match status" value="1"/>
</dbReference>
<feature type="domain" description="HRDC" evidence="1">
    <location>
        <begin position="206"/>
        <end position="284"/>
    </location>
</feature>
<dbReference type="EMBL" id="CP011125">
    <property type="protein sequence ID" value="AKF08554.1"/>
    <property type="molecule type" value="Genomic_DNA"/>
</dbReference>
<keyword evidence="3" id="KW-1185">Reference proteome</keyword>
<dbReference type="GO" id="GO:0008408">
    <property type="term" value="F:3'-5' exonuclease activity"/>
    <property type="evidence" value="ECO:0007669"/>
    <property type="project" value="InterPro"/>
</dbReference>
<dbReference type="Pfam" id="PF01612">
    <property type="entry name" value="DNA_pol_A_exo1"/>
    <property type="match status" value="1"/>
</dbReference>
<evidence type="ECO:0000313" key="3">
    <source>
        <dbReference type="Proteomes" id="UP000034883"/>
    </source>
</evidence>
<dbReference type="Pfam" id="PF00570">
    <property type="entry name" value="HRDC"/>
    <property type="match status" value="2"/>
</dbReference>
<dbReference type="GO" id="GO:0000166">
    <property type="term" value="F:nucleotide binding"/>
    <property type="evidence" value="ECO:0007669"/>
    <property type="project" value="InterPro"/>
</dbReference>
<reference evidence="2 3" key="1">
    <citation type="submission" date="2015-03" db="EMBL/GenBank/DDBJ databases">
        <title>Genome assembly of Sandaracinus amylolyticus DSM 53668.</title>
        <authorList>
            <person name="Sharma G."/>
            <person name="Subramanian S."/>
        </authorList>
    </citation>
    <scope>NUCLEOTIDE SEQUENCE [LARGE SCALE GENOMIC DNA]</scope>
    <source>
        <strain evidence="2 3">DSM 53668</strain>
    </source>
</reference>
<dbReference type="KEGG" id="samy:DB32_005703"/>
<dbReference type="SMART" id="SM00341">
    <property type="entry name" value="HRDC"/>
    <property type="match status" value="2"/>
</dbReference>
<name>A0A0F6SGE5_9BACT</name>
<proteinExistence type="predicted"/>
<dbReference type="STRING" id="927083.DB32_005703"/>
<dbReference type="InterPro" id="IPR044876">
    <property type="entry name" value="HRDC_dom_sf"/>
</dbReference>
<dbReference type="Proteomes" id="UP000034883">
    <property type="component" value="Chromosome"/>
</dbReference>
<gene>
    <name evidence="2" type="ORF">DB32_005703</name>
</gene>
<dbReference type="PANTHER" id="PTHR47649">
    <property type="entry name" value="RIBONUCLEASE D"/>
    <property type="match status" value="1"/>
</dbReference>
<dbReference type="Gene3D" id="1.10.150.80">
    <property type="entry name" value="HRDC domain"/>
    <property type="match status" value="2"/>
</dbReference>
<evidence type="ECO:0000313" key="2">
    <source>
        <dbReference type="EMBL" id="AKF08554.1"/>
    </source>
</evidence>
<dbReference type="InterPro" id="IPR051086">
    <property type="entry name" value="RNase_D-like"/>
</dbReference>
<evidence type="ECO:0000259" key="1">
    <source>
        <dbReference type="PROSITE" id="PS50967"/>
    </source>
</evidence>
<feature type="domain" description="HRDC" evidence="1">
    <location>
        <begin position="301"/>
        <end position="374"/>
    </location>
</feature>
<dbReference type="RefSeq" id="WP_053235681.1">
    <property type="nucleotide sequence ID" value="NZ_CP011125.1"/>
</dbReference>
<dbReference type="SUPFAM" id="SSF47819">
    <property type="entry name" value="HRDC-like"/>
    <property type="match status" value="2"/>
</dbReference>
<protein>
    <submittedName>
        <fullName evidence="2">Ribonuclease D</fullName>
    </submittedName>
</protein>
<dbReference type="InterPro" id="IPR012337">
    <property type="entry name" value="RNaseH-like_sf"/>
</dbReference>